<dbReference type="InterPro" id="IPR007110">
    <property type="entry name" value="Ig-like_dom"/>
</dbReference>
<accession>A0ABT4ILF4</accession>
<dbReference type="PROSITE" id="PS50835">
    <property type="entry name" value="IG_LIKE"/>
    <property type="match status" value="1"/>
</dbReference>
<sequence>MNTKKKNRLVSIIGILLLLMLLILPVTAASAVIQGTGGSESPSSGEWTIPESSTLTFQKVSMYDPADFTITASGPDLSPEDLFESANDSLNNYTALFGKIVAPISLSNSCLSAKSLNIRKMLSKNALSSSPVSEGYLGISPVTVADDEKLAAYGFRVLPTGQTMMYTYIVSADANDTTYAAAREGLSEWMNTVNEKTNVASTSIVSNAAGISSITEPGWISHRATPRDYGAFGKFVIRSDWYWDPVEQNSYQDQFYTTTNIKMTPGIGYKNDRFTLTIDPGYSDLSGNAPHLPSASSAEETPTGTSSGQSVSCSLSSSSVGLSWTTDIPDTSLVFTWPSGQISKWDGTFNRGGNMAEQTFTFKSGVRIVCSQSESRNGNVYTLSKNTVDAYNAFADGVYSSIYGPTTNRYIPQELYIRWQNGEYKPLNPDL</sequence>
<evidence type="ECO:0000313" key="3">
    <source>
        <dbReference type="EMBL" id="MCZ0861945.1"/>
    </source>
</evidence>
<evidence type="ECO:0000313" key="4">
    <source>
        <dbReference type="Proteomes" id="UP001141336"/>
    </source>
</evidence>
<comment type="caution">
    <text evidence="3">The sequence shown here is derived from an EMBL/GenBank/DDBJ whole genome shotgun (WGS) entry which is preliminary data.</text>
</comment>
<proteinExistence type="predicted"/>
<feature type="compositionally biased region" description="Polar residues" evidence="1">
    <location>
        <begin position="294"/>
        <end position="305"/>
    </location>
</feature>
<feature type="region of interest" description="Disordered" evidence="1">
    <location>
        <begin position="287"/>
        <end position="310"/>
    </location>
</feature>
<keyword evidence="4" id="KW-1185">Reference proteome</keyword>
<protein>
    <recommendedName>
        <fullName evidence="2">Ig-like domain-containing protein</fullName>
    </recommendedName>
</protein>
<gene>
    <name evidence="3" type="ORF">O0S09_01565</name>
</gene>
<reference evidence="3" key="1">
    <citation type="submission" date="2022-12" db="EMBL/GenBank/DDBJ databases">
        <title>Isolation and characterisation of novel Methanocorpusculum spp. from native Australian herbivores indicates the genus is ancestrally host-associated.</title>
        <authorList>
            <person name="Volmer J.G."/>
            <person name="Soo R.M."/>
            <person name="Evans P.N."/>
            <person name="Hoedt E.C."/>
            <person name="Astorga Alsina A.L."/>
            <person name="Woodcroft B.J."/>
            <person name="Tyson G.W."/>
            <person name="Hugenholtz P."/>
            <person name="Morrison M."/>
        </authorList>
    </citation>
    <scope>NUCLEOTIDE SEQUENCE</scope>
    <source>
        <strain evidence="3">CW153</strain>
    </source>
</reference>
<dbReference type="Proteomes" id="UP001141336">
    <property type="component" value="Unassembled WGS sequence"/>
</dbReference>
<feature type="domain" description="Ig-like" evidence="2">
    <location>
        <begin position="290"/>
        <end position="389"/>
    </location>
</feature>
<dbReference type="RefSeq" id="WP_268922143.1">
    <property type="nucleotide sequence ID" value="NZ_JAPTGC010000002.1"/>
</dbReference>
<evidence type="ECO:0000256" key="1">
    <source>
        <dbReference type="SAM" id="MobiDB-lite"/>
    </source>
</evidence>
<evidence type="ECO:0000259" key="2">
    <source>
        <dbReference type="PROSITE" id="PS50835"/>
    </source>
</evidence>
<name>A0ABT4ILF4_9EURY</name>
<dbReference type="EMBL" id="JAPTGC010000002">
    <property type="protein sequence ID" value="MCZ0861945.1"/>
    <property type="molecule type" value="Genomic_DNA"/>
</dbReference>
<organism evidence="3 4">
    <name type="scientific">Methanocorpusculum vombati</name>
    <dbReference type="NCBI Taxonomy" id="3002864"/>
    <lineage>
        <taxon>Archaea</taxon>
        <taxon>Methanobacteriati</taxon>
        <taxon>Methanobacteriota</taxon>
        <taxon>Stenosarchaea group</taxon>
        <taxon>Methanomicrobia</taxon>
        <taxon>Methanomicrobiales</taxon>
        <taxon>Methanocorpusculaceae</taxon>
        <taxon>Methanocorpusculum</taxon>
    </lineage>
</organism>